<dbReference type="EMBL" id="CP013970">
    <property type="protein sequence ID" value="AXF77952.1"/>
    <property type="molecule type" value="Genomic_DNA"/>
</dbReference>
<accession>A0A345CWY5</accession>
<gene>
    <name evidence="1" type="ORF">AV903_21180</name>
</gene>
<sequence length="91" mass="10493">MFIGLNGGFLPGMPAAGRFFPASAHKPHSRDIPGIIHQSGQWHRRQRTTVYHPPSAQDAPERIHIQQTLTQSREGDLFHRRAFFLFQCFFH</sequence>
<proteinExistence type="predicted"/>
<evidence type="ECO:0000313" key="1">
    <source>
        <dbReference type="EMBL" id="AXF77952.1"/>
    </source>
</evidence>
<evidence type="ECO:0000313" key="2">
    <source>
        <dbReference type="Proteomes" id="UP000264980"/>
    </source>
</evidence>
<dbReference type="AlphaFoldDB" id="A0A345CWY5"/>
<dbReference type="Proteomes" id="UP000264980">
    <property type="component" value="Chromosome"/>
</dbReference>
<protein>
    <submittedName>
        <fullName evidence="1">Uncharacterized protein</fullName>
    </submittedName>
</protein>
<organism evidence="1 2">
    <name type="scientific">Erwinia tracheiphila</name>
    <dbReference type="NCBI Taxonomy" id="65700"/>
    <lineage>
        <taxon>Bacteria</taxon>
        <taxon>Pseudomonadati</taxon>
        <taxon>Pseudomonadota</taxon>
        <taxon>Gammaproteobacteria</taxon>
        <taxon>Enterobacterales</taxon>
        <taxon>Erwiniaceae</taxon>
        <taxon>Erwinia</taxon>
    </lineage>
</organism>
<reference evidence="1 2" key="1">
    <citation type="submission" date="2016-01" db="EMBL/GenBank/DDBJ databases">
        <authorList>
            <person name="Oliw E.H."/>
        </authorList>
    </citation>
    <scope>NUCLEOTIDE SEQUENCE [LARGE SCALE GENOMIC DNA]</scope>
    <source>
        <strain evidence="1 2">MDcuke</strain>
    </source>
</reference>
<name>A0A345CWY5_9GAMM</name>